<proteinExistence type="predicted"/>
<dbReference type="HOGENOM" id="CLU_088726_0_0_1"/>
<dbReference type="InterPro" id="IPR053339">
    <property type="entry name" value="FAS1_domain_protein"/>
</dbReference>
<dbReference type="Gramene" id="Bra020531.1">
    <property type="protein sequence ID" value="Bra020531.1-P"/>
    <property type="gene ID" value="Bra020531"/>
</dbReference>
<reference evidence="1 2" key="1">
    <citation type="journal article" date="2011" name="Nat. Genet.">
        <title>The genome of the mesopolyploid crop species Brassica rapa.</title>
        <authorList>
            <consortium name="Brassica rapa Genome Sequencing Project Consortium"/>
            <person name="Wang X."/>
            <person name="Wang H."/>
            <person name="Wang J."/>
            <person name="Sun R."/>
            <person name="Wu J."/>
            <person name="Liu S."/>
            <person name="Bai Y."/>
            <person name="Mun J.H."/>
            <person name="Bancroft I."/>
            <person name="Cheng F."/>
            <person name="Huang S."/>
            <person name="Li X."/>
            <person name="Hua W."/>
            <person name="Wang J."/>
            <person name="Wang X."/>
            <person name="Freeling M."/>
            <person name="Pires J.C."/>
            <person name="Paterson A.H."/>
            <person name="Chalhoub B."/>
            <person name="Wang B."/>
            <person name="Hayward A."/>
            <person name="Sharpe A.G."/>
            <person name="Park B.S."/>
            <person name="Weisshaar B."/>
            <person name="Liu B."/>
            <person name="Li B."/>
            <person name="Liu B."/>
            <person name="Tong C."/>
            <person name="Song C."/>
            <person name="Duran C."/>
            <person name="Peng C."/>
            <person name="Geng C."/>
            <person name="Koh C."/>
            <person name="Lin C."/>
            <person name="Edwards D."/>
            <person name="Mu D."/>
            <person name="Shen D."/>
            <person name="Soumpourou E."/>
            <person name="Li F."/>
            <person name="Fraser F."/>
            <person name="Conant G."/>
            <person name="Lassalle G."/>
            <person name="King G.J."/>
            <person name="Bonnema G."/>
            <person name="Tang H."/>
            <person name="Wang H."/>
            <person name="Belcram H."/>
            <person name="Zhou H."/>
            <person name="Hirakawa H."/>
            <person name="Abe H."/>
            <person name="Guo H."/>
            <person name="Wang H."/>
            <person name="Jin H."/>
            <person name="Parkin I.A."/>
            <person name="Batley J."/>
            <person name="Kim J.S."/>
            <person name="Just J."/>
            <person name="Li J."/>
            <person name="Xu J."/>
            <person name="Deng J."/>
            <person name="Kim J.A."/>
            <person name="Li J."/>
            <person name="Yu J."/>
            <person name="Meng J."/>
            <person name="Wang J."/>
            <person name="Min J."/>
            <person name="Poulain J."/>
            <person name="Wang J."/>
            <person name="Hatakeyama K."/>
            <person name="Wu K."/>
            <person name="Wang L."/>
            <person name="Fang L."/>
            <person name="Trick M."/>
            <person name="Links M.G."/>
            <person name="Zhao M."/>
            <person name="Jin M."/>
            <person name="Ramchiary N."/>
            <person name="Drou N."/>
            <person name="Berkman P.J."/>
            <person name="Cai Q."/>
            <person name="Huang Q."/>
            <person name="Li R."/>
            <person name="Tabata S."/>
            <person name="Cheng S."/>
            <person name="Zhang S."/>
            <person name="Zhang S."/>
            <person name="Huang S."/>
            <person name="Sato S."/>
            <person name="Sun S."/>
            <person name="Kwon S.J."/>
            <person name="Choi S.R."/>
            <person name="Lee T.H."/>
            <person name="Fan W."/>
            <person name="Zhao X."/>
            <person name="Tan X."/>
            <person name="Xu X."/>
            <person name="Wang Y."/>
            <person name="Qiu Y."/>
            <person name="Yin Y."/>
            <person name="Li Y."/>
            <person name="Du Y."/>
            <person name="Liao Y."/>
            <person name="Lim Y."/>
            <person name="Narusaka Y."/>
            <person name="Wang Y."/>
            <person name="Wang Z."/>
            <person name="Li Z."/>
            <person name="Wang Z."/>
            <person name="Xiong Z."/>
            <person name="Zhang Z."/>
        </authorList>
    </citation>
    <scope>NUCLEOTIDE SEQUENCE [LARGE SCALE GENOMIC DNA]</scope>
    <source>
        <strain evidence="1 2">cv. Chiifu-401-42</strain>
    </source>
</reference>
<keyword evidence="2" id="KW-1185">Reference proteome</keyword>
<reference evidence="1" key="3">
    <citation type="submission" date="2023-03" db="UniProtKB">
        <authorList>
            <consortium name="EnsemblPlants"/>
        </authorList>
    </citation>
    <scope>IDENTIFICATION</scope>
    <source>
        <strain evidence="1">cv. Chiifu-401-42</strain>
    </source>
</reference>
<evidence type="ECO:0000313" key="2">
    <source>
        <dbReference type="Proteomes" id="UP000011750"/>
    </source>
</evidence>
<dbReference type="FunCoup" id="M4DVI7">
    <property type="interactions" value="1"/>
</dbReference>
<sequence>MLQIIGKTRSRSACRYQKLSHHYEKATTRAIRHHEGKKIEGRSKGFRLNRPRKLVLKALVLPRRKMWWIVHGRKNKRNLHRDFENKSICDLGKDLEDILKGRLETIEEEPEAEEREWLGESHKPMLVKAKMKVEKGKAIVKAKVKSALFLFSLLTILATTVTEPRPTPILRHDNQSSDLFSAISDMRRESYYDLSQESLETFILRHRIPAWLGINHMLRFPNKTLVPCSIPDKMFTITKSGGSGLFVNNARIVSPNICQNSRISCHGVSNIITFIEASFSKGMLVSLSLGT</sequence>
<accession>M4DVI7</accession>
<protein>
    <recommendedName>
        <fullName evidence="3">FAS1 domain-containing protein</fullName>
    </recommendedName>
</protein>
<name>M4DVI7_BRACM</name>
<dbReference type="EnsemblPlants" id="Bra020531.1">
    <property type="protein sequence ID" value="Bra020531.1-P"/>
    <property type="gene ID" value="Bra020531"/>
</dbReference>
<dbReference type="PANTHER" id="PTHR36069">
    <property type="entry name" value="EXPRESSED PROTEIN-RELATED"/>
    <property type="match status" value="1"/>
</dbReference>
<dbReference type="OMA" id="SRSACRY"/>
<dbReference type="AlphaFoldDB" id="M4DVI7"/>
<organism evidence="1 2">
    <name type="scientific">Brassica campestris</name>
    <name type="common">Field mustard</name>
    <dbReference type="NCBI Taxonomy" id="3711"/>
    <lineage>
        <taxon>Eukaryota</taxon>
        <taxon>Viridiplantae</taxon>
        <taxon>Streptophyta</taxon>
        <taxon>Embryophyta</taxon>
        <taxon>Tracheophyta</taxon>
        <taxon>Spermatophyta</taxon>
        <taxon>Magnoliopsida</taxon>
        <taxon>eudicotyledons</taxon>
        <taxon>Gunneridae</taxon>
        <taxon>Pentapetalae</taxon>
        <taxon>rosids</taxon>
        <taxon>malvids</taxon>
        <taxon>Brassicales</taxon>
        <taxon>Brassicaceae</taxon>
        <taxon>Brassiceae</taxon>
        <taxon>Brassica</taxon>
    </lineage>
</organism>
<evidence type="ECO:0000313" key="1">
    <source>
        <dbReference type="EnsemblPlants" id="Bra020531.1-P"/>
    </source>
</evidence>
<dbReference type="InParanoid" id="M4DVI7"/>
<dbReference type="Proteomes" id="UP000011750">
    <property type="component" value="Chromosome A02"/>
</dbReference>
<reference evidence="1 2" key="2">
    <citation type="journal article" date="2018" name="Hortic Res">
        <title>Improved Brassica rapa reference genome by single-molecule sequencing and chromosome conformation capture technologies.</title>
        <authorList>
            <person name="Zhang L."/>
            <person name="Cai X."/>
            <person name="Wu J."/>
            <person name="Liu M."/>
            <person name="Grob S."/>
            <person name="Cheng F."/>
            <person name="Liang J."/>
            <person name="Cai C."/>
            <person name="Liu Z."/>
            <person name="Liu B."/>
            <person name="Wang F."/>
            <person name="Li S."/>
            <person name="Liu F."/>
            <person name="Li X."/>
            <person name="Cheng L."/>
            <person name="Yang W."/>
            <person name="Li M.H."/>
            <person name="Grossniklaus U."/>
            <person name="Zheng H."/>
            <person name="Wang X."/>
        </authorList>
    </citation>
    <scope>NUCLEOTIDE SEQUENCE [LARGE SCALE GENOMIC DNA]</scope>
    <source>
        <strain evidence="1 2">cv. Chiifu-401-42</strain>
    </source>
</reference>
<evidence type="ECO:0008006" key="3">
    <source>
        <dbReference type="Google" id="ProtNLM"/>
    </source>
</evidence>
<dbReference type="eggNOG" id="ENOG502S3DA">
    <property type="taxonomic scope" value="Eukaryota"/>
</dbReference>
<dbReference type="PANTHER" id="PTHR36069:SF4">
    <property type="entry name" value="FASCICLIN-LIKE ARABINOGALACTAN FAMILY PROTEIN"/>
    <property type="match status" value="1"/>
</dbReference>